<comment type="caution">
    <text evidence="1">The sequence shown here is derived from an EMBL/GenBank/DDBJ whole genome shotgun (WGS) entry which is preliminary data.</text>
</comment>
<dbReference type="AlphaFoldDB" id="A0A369W0T6"/>
<dbReference type="InterPro" id="IPR010836">
    <property type="entry name" value="SapC"/>
</dbReference>
<keyword evidence="2" id="KW-1185">Reference proteome</keyword>
<reference evidence="1 2" key="1">
    <citation type="submission" date="2018-07" db="EMBL/GenBank/DDBJ databases">
        <title>a novel species of Sphingomonas isolated from the rhizosphere soil of Araceae plant.</title>
        <authorList>
            <person name="Zhiyong W."/>
            <person name="Qinglan Z."/>
            <person name="Zhiwei F."/>
            <person name="Ding X."/>
            <person name="Gejiao W."/>
            <person name="Shixue Z."/>
        </authorList>
    </citation>
    <scope>NUCLEOTIDE SEQUENCE [LARGE SCALE GENOMIC DNA]</scope>
    <source>
        <strain evidence="1 2">WZY 27</strain>
    </source>
</reference>
<dbReference type="RefSeq" id="WP_114687760.1">
    <property type="nucleotide sequence ID" value="NZ_QQNB01000002.1"/>
</dbReference>
<gene>
    <name evidence="1" type="ORF">DVW87_10795</name>
</gene>
<evidence type="ECO:0000313" key="2">
    <source>
        <dbReference type="Proteomes" id="UP000253918"/>
    </source>
</evidence>
<dbReference type="EMBL" id="QQNB01000002">
    <property type="protein sequence ID" value="RDE05691.1"/>
    <property type="molecule type" value="Genomic_DNA"/>
</dbReference>
<dbReference type="Pfam" id="PF07277">
    <property type="entry name" value="SapC"/>
    <property type="match status" value="1"/>
</dbReference>
<dbReference type="Proteomes" id="UP000253918">
    <property type="component" value="Unassembled WGS sequence"/>
</dbReference>
<proteinExistence type="predicted"/>
<accession>A0A369W0T6</accession>
<protein>
    <submittedName>
        <fullName evidence="1">Peptide ABC transporter permease</fullName>
    </submittedName>
</protein>
<evidence type="ECO:0000313" key="1">
    <source>
        <dbReference type="EMBL" id="RDE05691.1"/>
    </source>
</evidence>
<sequence length="237" mass="25394">MVLLNNVDHAELGVRMGHGAEFGDDLNRLPIFPSEFEEAQRDYAIVFRREGDGFRAAVLLGFDARENLFLTPAGWQARYVPAVQRRGPLSIGFQAKRSGAGAEPVIHIDLDHPRTSRGGGEPLFLAHGGNAPALEHMADALRVVHEGVEAMQALGWALDGAGLLQPVHLDVEVGEGRRYQVADVFAVDRQALASLDAATLHRLNSDGFLALAVLAAASLANVGRLAALKRDKDALAA</sequence>
<dbReference type="OrthoDB" id="8888710at2"/>
<organism evidence="1 2">
    <name type="scientific">Sphingomonas aracearum</name>
    <dbReference type="NCBI Taxonomy" id="2283317"/>
    <lineage>
        <taxon>Bacteria</taxon>
        <taxon>Pseudomonadati</taxon>
        <taxon>Pseudomonadota</taxon>
        <taxon>Alphaproteobacteria</taxon>
        <taxon>Sphingomonadales</taxon>
        <taxon>Sphingomonadaceae</taxon>
        <taxon>Sphingomonas</taxon>
    </lineage>
</organism>
<name>A0A369W0T6_9SPHN</name>